<reference evidence="2" key="1">
    <citation type="journal article" date="2016" name="Genome Announc.">
        <title>Complete Genome Sequence of Brachyspira hyodysenteriae Type Strain B78 (ATCC 27164).</title>
        <authorList>
            <person name="Mirajkar N.S."/>
            <person name="Johnson T.J."/>
            <person name="Gebhart C.J."/>
        </authorList>
    </citation>
    <scope>NUCLEOTIDE SEQUENCE [LARGE SCALE GENOMIC DNA]</scope>
    <source>
        <strain evidence="2">B78</strain>
    </source>
</reference>
<proteinExistence type="predicted"/>
<gene>
    <name evidence="1" type="ORF">BHYOB78_02210</name>
</gene>
<dbReference type="InterPro" id="IPR029063">
    <property type="entry name" value="SAM-dependent_MTases_sf"/>
</dbReference>
<dbReference type="Proteomes" id="UP000092328">
    <property type="component" value="Chromosome"/>
</dbReference>
<evidence type="ECO:0000313" key="1">
    <source>
        <dbReference type="EMBL" id="ANN62711.1"/>
    </source>
</evidence>
<dbReference type="EMBL" id="CP015910">
    <property type="protein sequence ID" value="ANN62711.1"/>
    <property type="molecule type" value="Genomic_DNA"/>
</dbReference>
<dbReference type="SUPFAM" id="SSF53335">
    <property type="entry name" value="S-adenosyl-L-methionine-dependent methyltransferases"/>
    <property type="match status" value="1"/>
</dbReference>
<dbReference type="RefSeq" id="WP_020064409.1">
    <property type="nucleotide sequence ID" value="NZ_CP015910.2"/>
</dbReference>
<dbReference type="KEGG" id="bhd:BHYOB78_02210"/>
<name>A0A3B6W6G7_BRAHO</name>
<dbReference type="GeneID" id="63963946"/>
<protein>
    <recommendedName>
        <fullName evidence="3">Methyltransferase</fullName>
    </recommendedName>
</protein>
<keyword evidence="2" id="KW-1185">Reference proteome</keyword>
<evidence type="ECO:0000313" key="2">
    <source>
        <dbReference type="Proteomes" id="UP000092328"/>
    </source>
</evidence>
<organism evidence="1 2">
    <name type="scientific">Brachyspira hyodysenteriae ATCC 27164</name>
    <dbReference type="NCBI Taxonomy" id="1266923"/>
    <lineage>
        <taxon>Bacteria</taxon>
        <taxon>Pseudomonadati</taxon>
        <taxon>Spirochaetota</taxon>
        <taxon>Spirochaetia</taxon>
        <taxon>Brachyspirales</taxon>
        <taxon>Brachyspiraceae</taxon>
        <taxon>Brachyspira</taxon>
    </lineage>
</organism>
<dbReference type="AlphaFoldDB" id="A0A3B6W6G7"/>
<dbReference type="OrthoDB" id="2067924at2"/>
<evidence type="ECO:0008006" key="3">
    <source>
        <dbReference type="Google" id="ProtNLM"/>
    </source>
</evidence>
<reference evidence="2" key="2">
    <citation type="journal article" date="2017" name="Genome Announc.">
        <title>Correction for Mirajkar et al., Complete Genome Sequence of Brachyspira hyodysenteriae Type Strain B78 (ATCC 27164).</title>
        <authorList>
            <person name="Mirajkar N.S."/>
            <person name="Johnson T.J."/>
            <person name="Gebhart C.J."/>
        </authorList>
    </citation>
    <scope>NUCLEOTIDE SEQUENCE [LARGE SCALE GENOMIC DNA]</scope>
    <source>
        <strain evidence="2">B78</strain>
    </source>
</reference>
<dbReference type="Pfam" id="PF13578">
    <property type="entry name" value="Methyltransf_24"/>
    <property type="match status" value="1"/>
</dbReference>
<dbReference type="Gene3D" id="3.40.50.150">
    <property type="entry name" value="Vaccinia Virus protein VP39"/>
    <property type="match status" value="1"/>
</dbReference>
<accession>A0A3B6W6G7</accession>
<sequence>MFVNIENFDIEILDEINNILDIDTNGNKISEMFYIERKFLNGIIRKLKPKKILEIGVAAGGSSAIILNAIKDINNANLYSVDYLDMFYRDANKKVGFIIDEKFSHLNYKRHLYTGGVVGKFIDNIGGDIDVCILDAMHSNPGEILDFLMVLPYLKKNAVIIIHDIFISYTCSSLFETLQGEKFTPNIGNKLEAINYAGIGAVVLNDNINDIIENCILLLIKNWNYMPNDIDIKYAIEIFKKNYNSNIVDTFNKIAVKNYINFKVKEEKENFIKSYIDNVNKKAWWIPIKKIRNDFRVKKLSLISELSYKDSFNTKDDIYNKTFL</sequence>